<evidence type="ECO:0000313" key="2">
    <source>
        <dbReference type="Proteomes" id="UP000011135"/>
    </source>
</evidence>
<keyword evidence="2" id="KW-1185">Reference proteome</keyword>
<gene>
    <name evidence="1" type="ORF">C900_04103</name>
</gene>
<dbReference type="EMBL" id="AMZN01000056">
    <property type="protein sequence ID" value="ELR70106.1"/>
    <property type="molecule type" value="Genomic_DNA"/>
</dbReference>
<dbReference type="eggNOG" id="COG5544">
    <property type="taxonomic scope" value="Bacteria"/>
</dbReference>
<dbReference type="RefSeq" id="WP_009581521.1">
    <property type="nucleotide sequence ID" value="NZ_AMZN01000056.1"/>
</dbReference>
<dbReference type="Proteomes" id="UP000011135">
    <property type="component" value="Unassembled WGS sequence"/>
</dbReference>
<dbReference type="Pfam" id="PF10043">
    <property type="entry name" value="DUF2279"/>
    <property type="match status" value="1"/>
</dbReference>
<dbReference type="InterPro" id="IPR018736">
    <property type="entry name" value="DUF2279_periplasmic_lipo"/>
</dbReference>
<accession>L8JMG0</accession>
<protein>
    <recommendedName>
        <fullName evidence="3">DUF2279 domain-containing protein</fullName>
    </recommendedName>
</protein>
<comment type="caution">
    <text evidence="1">The sequence shown here is derived from an EMBL/GenBank/DDBJ whole genome shotgun (WGS) entry which is preliminary data.</text>
</comment>
<evidence type="ECO:0008006" key="3">
    <source>
        <dbReference type="Google" id="ProtNLM"/>
    </source>
</evidence>
<dbReference type="STRING" id="1237149.C900_04103"/>
<dbReference type="AlphaFoldDB" id="L8JMG0"/>
<reference evidence="1 2" key="1">
    <citation type="submission" date="2012-12" db="EMBL/GenBank/DDBJ databases">
        <title>Genome assembly of Fulvivirga imtechensis AK7.</title>
        <authorList>
            <person name="Nupur N."/>
            <person name="Khatri I."/>
            <person name="Kumar R."/>
            <person name="Subramanian S."/>
            <person name="Pinnaka A."/>
        </authorList>
    </citation>
    <scope>NUCLEOTIDE SEQUENCE [LARGE SCALE GENOMIC DNA]</scope>
    <source>
        <strain evidence="1 2">AK7</strain>
    </source>
</reference>
<organism evidence="1 2">
    <name type="scientific">Fulvivirga imtechensis AK7</name>
    <dbReference type="NCBI Taxonomy" id="1237149"/>
    <lineage>
        <taxon>Bacteria</taxon>
        <taxon>Pseudomonadati</taxon>
        <taxon>Bacteroidota</taxon>
        <taxon>Cytophagia</taxon>
        <taxon>Cytophagales</taxon>
        <taxon>Fulvivirgaceae</taxon>
        <taxon>Fulvivirga</taxon>
    </lineage>
</organism>
<dbReference type="PATRIC" id="fig|1237149.3.peg.3866"/>
<evidence type="ECO:0000313" key="1">
    <source>
        <dbReference type="EMBL" id="ELR70106.1"/>
    </source>
</evidence>
<name>L8JMG0_9BACT</name>
<proteinExistence type="predicted"/>
<sequence length="293" mass="33437">MKQIKIYILFVLCSLFTFDAKSQYADSIRQNRLKPLIITAGATYALSMVALNELWYADHARSSFHFFNDNNEWKQVDKAGHFYAAFQISSAGYYGLKWAGLGNDKSLLYGSLASLLALSSVEVFDGFSTAYGASIGDFVANSAGIAFFYGQQKLWEEVRLHPKFSFQTTSYPRERPAVLGKNLPEELLKDYNGQTYWISVDLSRFVRGSKVPKWFNIALGYGAHDLIYAEDAANIEAGYAPRRQYYLAIDFDFNEYRTKSKLINTLLYIINMVHLPAPALEFSKNEFKFHYAY</sequence>